<accession>A0A9N9E3R9</accession>
<feature type="non-terminal residue" evidence="1">
    <location>
        <position position="1"/>
    </location>
</feature>
<dbReference type="Proteomes" id="UP000789396">
    <property type="component" value="Unassembled WGS sequence"/>
</dbReference>
<keyword evidence="2" id="KW-1185">Reference proteome</keyword>
<organism evidence="1 2">
    <name type="scientific">Racocetra fulgida</name>
    <dbReference type="NCBI Taxonomy" id="60492"/>
    <lineage>
        <taxon>Eukaryota</taxon>
        <taxon>Fungi</taxon>
        <taxon>Fungi incertae sedis</taxon>
        <taxon>Mucoromycota</taxon>
        <taxon>Glomeromycotina</taxon>
        <taxon>Glomeromycetes</taxon>
        <taxon>Diversisporales</taxon>
        <taxon>Gigasporaceae</taxon>
        <taxon>Racocetra</taxon>
    </lineage>
</organism>
<comment type="caution">
    <text evidence="1">The sequence shown here is derived from an EMBL/GenBank/DDBJ whole genome shotgun (WGS) entry which is preliminary data.</text>
</comment>
<evidence type="ECO:0000313" key="2">
    <source>
        <dbReference type="Proteomes" id="UP000789396"/>
    </source>
</evidence>
<protein>
    <submittedName>
        <fullName evidence="1">734_t:CDS:1</fullName>
    </submittedName>
</protein>
<dbReference type="AlphaFoldDB" id="A0A9N9E3R9"/>
<dbReference type="EMBL" id="CAJVPZ010014576">
    <property type="protein sequence ID" value="CAG8658850.1"/>
    <property type="molecule type" value="Genomic_DNA"/>
</dbReference>
<proteinExistence type="predicted"/>
<name>A0A9N9E3R9_9GLOM</name>
<reference evidence="1" key="1">
    <citation type="submission" date="2021-06" db="EMBL/GenBank/DDBJ databases">
        <authorList>
            <person name="Kallberg Y."/>
            <person name="Tangrot J."/>
            <person name="Rosling A."/>
        </authorList>
    </citation>
    <scope>NUCLEOTIDE SEQUENCE</scope>
    <source>
        <strain evidence="1">IN212</strain>
    </source>
</reference>
<sequence length="42" mass="4970">DKETIVTNDASEQINLQCQLFTDILMHVKRQIFYKSERNEVA</sequence>
<gene>
    <name evidence="1" type="ORF">RFULGI_LOCUS8767</name>
</gene>
<evidence type="ECO:0000313" key="1">
    <source>
        <dbReference type="EMBL" id="CAG8658850.1"/>
    </source>
</evidence>